<dbReference type="STRING" id="246404.A0A507FSM4"/>
<dbReference type="InterPro" id="IPR036188">
    <property type="entry name" value="FAD/NAD-bd_sf"/>
</dbReference>
<dbReference type="OrthoDB" id="429143at2759"/>
<dbReference type="Pfam" id="PF01266">
    <property type="entry name" value="DAO"/>
    <property type="match status" value="1"/>
</dbReference>
<reference evidence="2 3" key="1">
    <citation type="journal article" date="2019" name="Sci. Rep.">
        <title>Comparative genomics of chytrid fungi reveal insights into the obligate biotrophic and pathogenic lifestyle of Synchytrium endobioticum.</title>
        <authorList>
            <person name="van de Vossenberg B.T.L.H."/>
            <person name="Warris S."/>
            <person name="Nguyen H.D.T."/>
            <person name="van Gent-Pelzer M.P.E."/>
            <person name="Joly D.L."/>
            <person name="van de Geest H.C."/>
            <person name="Bonants P.J.M."/>
            <person name="Smith D.S."/>
            <person name="Levesque C.A."/>
            <person name="van der Lee T.A.J."/>
        </authorList>
    </citation>
    <scope>NUCLEOTIDE SEQUENCE [LARGE SCALE GENOMIC DNA]</scope>
    <source>
        <strain evidence="2 3">CBS 675.73</strain>
    </source>
</reference>
<accession>A0A507FSM4</accession>
<name>A0A507FSM4_9FUNG</name>
<gene>
    <name evidence="2" type="ORF">CcCBS67573_g00834</name>
</gene>
<evidence type="ECO:0000259" key="1">
    <source>
        <dbReference type="Pfam" id="PF01266"/>
    </source>
</evidence>
<dbReference type="Proteomes" id="UP000320333">
    <property type="component" value="Unassembled WGS sequence"/>
</dbReference>
<proteinExistence type="predicted"/>
<dbReference type="Gene3D" id="3.50.50.60">
    <property type="entry name" value="FAD/NAD(P)-binding domain"/>
    <property type="match status" value="1"/>
</dbReference>
<dbReference type="PANTHER" id="PTHR13847">
    <property type="entry name" value="SARCOSINE DEHYDROGENASE-RELATED"/>
    <property type="match status" value="1"/>
</dbReference>
<protein>
    <recommendedName>
        <fullName evidence="1">FAD dependent oxidoreductase domain-containing protein</fullName>
    </recommendedName>
</protein>
<dbReference type="AlphaFoldDB" id="A0A507FSM4"/>
<dbReference type="SUPFAM" id="SSF51971">
    <property type="entry name" value="Nucleotide-binding domain"/>
    <property type="match status" value="1"/>
</dbReference>
<dbReference type="EMBL" id="QEAP01000012">
    <property type="protein sequence ID" value="TPX77887.1"/>
    <property type="molecule type" value="Genomic_DNA"/>
</dbReference>
<evidence type="ECO:0000313" key="3">
    <source>
        <dbReference type="Proteomes" id="UP000320333"/>
    </source>
</evidence>
<dbReference type="PANTHER" id="PTHR13847:SF260">
    <property type="entry name" value="FAD DEPENDENT OXIDOREDUCTASE DOMAIN-CONTAINING PROTEIN"/>
    <property type="match status" value="1"/>
</dbReference>
<comment type="caution">
    <text evidence="2">The sequence shown here is derived from an EMBL/GenBank/DDBJ whole genome shotgun (WGS) entry which is preliminary data.</text>
</comment>
<dbReference type="InterPro" id="IPR006076">
    <property type="entry name" value="FAD-dep_OxRdtase"/>
</dbReference>
<keyword evidence="3" id="KW-1185">Reference proteome</keyword>
<sequence length="461" mass="49865">MQASRTVPFPPPSTQDSYWLGGMDLSSVNTETLPEAVMDTVVVGGGIAGMSTALHLKRRMPGHRVAVLDARGSVAAGATGRNGGLLWPNIKFNVSKCASSHGNEEARRIFNFDHATVKAVVAFCETTAKTNPELDPLCTRFVEKGFQGITSEEETSAIASDFAWLDAKKMDRQTKIVSRETVLNTIPISGFNVNEWGALQDEQAHMVHPVKLVFAIAKQVCSGDNPGLFVPNCTVQTVTRPSVSSNNFFVLETSKGTIRAKSIVYATNAWTSALLPSVPIVPVRNQVIVSEPVEISSSNGWGLSTNDGYEYMSQRPDGRVVLGGMRYLADNMDVGNADDSQASLNSTVSKTLRHYLEKTLKTAPKTEREWAGIMGWTADGNPFVGELNGFGECESGEYIVAGFTGHGMSRCFLAADAVAQLVARDDPLPDSFPHSFLVSKERFELSIEDLGLSSPPVAHRF</sequence>
<organism evidence="2 3">
    <name type="scientific">Chytriomyces confervae</name>
    <dbReference type="NCBI Taxonomy" id="246404"/>
    <lineage>
        <taxon>Eukaryota</taxon>
        <taxon>Fungi</taxon>
        <taxon>Fungi incertae sedis</taxon>
        <taxon>Chytridiomycota</taxon>
        <taxon>Chytridiomycota incertae sedis</taxon>
        <taxon>Chytridiomycetes</taxon>
        <taxon>Chytridiales</taxon>
        <taxon>Chytriomycetaceae</taxon>
        <taxon>Chytriomyces</taxon>
    </lineage>
</organism>
<evidence type="ECO:0000313" key="2">
    <source>
        <dbReference type="EMBL" id="TPX77887.1"/>
    </source>
</evidence>
<dbReference type="Gene3D" id="3.30.9.10">
    <property type="entry name" value="D-Amino Acid Oxidase, subunit A, domain 2"/>
    <property type="match status" value="1"/>
</dbReference>
<feature type="domain" description="FAD dependent oxidoreductase" evidence="1">
    <location>
        <begin position="39"/>
        <end position="421"/>
    </location>
</feature>
<dbReference type="GO" id="GO:0005737">
    <property type="term" value="C:cytoplasm"/>
    <property type="evidence" value="ECO:0007669"/>
    <property type="project" value="TreeGrafter"/>
</dbReference>